<accession>A2FN83</accession>
<keyword evidence="7" id="KW-0547">Nucleotide-binding</keyword>
<comment type="subcellular location">
    <subcellularLocation>
        <location evidence="1">Cell membrane</location>
        <topology evidence="1">Single-pass type I membrane protein</topology>
    </subcellularLocation>
</comment>
<keyword evidence="6" id="KW-0732">Signal</keyword>
<keyword evidence="15" id="KW-0325">Glycoprotein</keyword>
<keyword evidence="9" id="KW-0067">ATP-binding</keyword>
<evidence type="ECO:0000256" key="2">
    <source>
        <dbReference type="ARBA" id="ARBA00011902"/>
    </source>
</evidence>
<keyword evidence="14" id="KW-0675">Receptor</keyword>
<dbReference type="GO" id="GO:0005524">
    <property type="term" value="F:ATP binding"/>
    <property type="evidence" value="ECO:0007669"/>
    <property type="project" value="UniProtKB-KW"/>
</dbReference>
<evidence type="ECO:0000313" key="18">
    <source>
        <dbReference type="EMBL" id="EAX93642.1"/>
    </source>
</evidence>
<evidence type="ECO:0000256" key="7">
    <source>
        <dbReference type="ARBA" id="ARBA00022741"/>
    </source>
</evidence>
<dbReference type="EC" id="2.7.10.1" evidence="2"/>
<keyword evidence="19" id="KW-1185">Reference proteome</keyword>
<dbReference type="RefSeq" id="XP_001306572.1">
    <property type="nucleotide sequence ID" value="XM_001306571.1"/>
</dbReference>
<keyword evidence="10" id="KW-1133">Transmembrane helix</keyword>
<name>A2FN83_TRIV3</name>
<evidence type="ECO:0000256" key="3">
    <source>
        <dbReference type="ARBA" id="ARBA00022475"/>
    </source>
</evidence>
<dbReference type="GO" id="GO:0004714">
    <property type="term" value="F:transmembrane receptor protein tyrosine kinase activity"/>
    <property type="evidence" value="ECO:0007669"/>
    <property type="project" value="UniProtKB-EC"/>
</dbReference>
<gene>
    <name evidence="18" type="ORF">TVAG_003330</name>
</gene>
<organism evidence="18 19">
    <name type="scientific">Trichomonas vaginalis (strain ATCC PRA-98 / G3)</name>
    <dbReference type="NCBI Taxonomy" id="412133"/>
    <lineage>
        <taxon>Eukaryota</taxon>
        <taxon>Metamonada</taxon>
        <taxon>Parabasalia</taxon>
        <taxon>Trichomonadida</taxon>
        <taxon>Trichomonadidae</taxon>
        <taxon>Trichomonas</taxon>
    </lineage>
</organism>
<evidence type="ECO:0000256" key="5">
    <source>
        <dbReference type="ARBA" id="ARBA00022692"/>
    </source>
</evidence>
<dbReference type="KEGG" id="tva:4751365"/>
<evidence type="ECO:0000256" key="6">
    <source>
        <dbReference type="ARBA" id="ARBA00022729"/>
    </source>
</evidence>
<evidence type="ECO:0000256" key="10">
    <source>
        <dbReference type="ARBA" id="ARBA00022989"/>
    </source>
</evidence>
<evidence type="ECO:0000256" key="16">
    <source>
        <dbReference type="SAM" id="MobiDB-lite"/>
    </source>
</evidence>
<dbReference type="VEuPathDB" id="TrichDB:TVAGG3_0669540"/>
<keyword evidence="8" id="KW-0418">Kinase</keyword>
<feature type="region of interest" description="Disordered" evidence="16">
    <location>
        <begin position="52"/>
        <end position="72"/>
    </location>
</feature>
<proteinExistence type="predicted"/>
<dbReference type="EMBL" id="DS113900">
    <property type="protein sequence ID" value="EAX93642.1"/>
    <property type="molecule type" value="Genomic_DNA"/>
</dbReference>
<dbReference type="Pfam" id="PF12810">
    <property type="entry name" value="ALK_LTK_GRD"/>
    <property type="match status" value="1"/>
</dbReference>
<keyword evidence="13" id="KW-1015">Disulfide bond</keyword>
<evidence type="ECO:0000256" key="8">
    <source>
        <dbReference type="ARBA" id="ARBA00022777"/>
    </source>
</evidence>
<keyword evidence="12" id="KW-0829">Tyrosine-protein kinase</keyword>
<dbReference type="GO" id="GO:0005886">
    <property type="term" value="C:plasma membrane"/>
    <property type="evidence" value="ECO:0007669"/>
    <property type="project" value="UniProtKB-SubCell"/>
</dbReference>
<evidence type="ECO:0000256" key="9">
    <source>
        <dbReference type="ARBA" id="ARBA00022840"/>
    </source>
</evidence>
<keyword evidence="11" id="KW-0472">Membrane</keyword>
<keyword evidence="3" id="KW-1003">Cell membrane</keyword>
<evidence type="ECO:0000256" key="13">
    <source>
        <dbReference type="ARBA" id="ARBA00023157"/>
    </source>
</evidence>
<dbReference type="InParanoid" id="A2FN83"/>
<protein>
    <recommendedName>
        <fullName evidence="2">receptor protein-tyrosine kinase</fullName>
        <ecNumber evidence="2">2.7.10.1</ecNumber>
    </recommendedName>
</protein>
<dbReference type="AlphaFoldDB" id="A2FN83"/>
<evidence type="ECO:0000256" key="1">
    <source>
        <dbReference type="ARBA" id="ARBA00004251"/>
    </source>
</evidence>
<evidence type="ECO:0000256" key="12">
    <source>
        <dbReference type="ARBA" id="ARBA00023137"/>
    </source>
</evidence>
<evidence type="ECO:0000256" key="14">
    <source>
        <dbReference type="ARBA" id="ARBA00023170"/>
    </source>
</evidence>
<evidence type="ECO:0000313" key="19">
    <source>
        <dbReference type="Proteomes" id="UP000001542"/>
    </source>
</evidence>
<reference evidence="18" key="2">
    <citation type="journal article" date="2007" name="Science">
        <title>Draft genome sequence of the sexually transmitted pathogen Trichomonas vaginalis.</title>
        <authorList>
            <person name="Carlton J.M."/>
            <person name="Hirt R.P."/>
            <person name="Silva J.C."/>
            <person name="Delcher A.L."/>
            <person name="Schatz M."/>
            <person name="Zhao Q."/>
            <person name="Wortman J.R."/>
            <person name="Bidwell S.L."/>
            <person name="Alsmark U.C.M."/>
            <person name="Besteiro S."/>
            <person name="Sicheritz-Ponten T."/>
            <person name="Noel C.J."/>
            <person name="Dacks J.B."/>
            <person name="Foster P.G."/>
            <person name="Simillion C."/>
            <person name="Van de Peer Y."/>
            <person name="Miranda-Saavedra D."/>
            <person name="Barton G.J."/>
            <person name="Westrop G.D."/>
            <person name="Mueller S."/>
            <person name="Dessi D."/>
            <person name="Fiori P.L."/>
            <person name="Ren Q."/>
            <person name="Paulsen I."/>
            <person name="Zhang H."/>
            <person name="Bastida-Corcuera F.D."/>
            <person name="Simoes-Barbosa A."/>
            <person name="Brown M.T."/>
            <person name="Hayes R.D."/>
            <person name="Mukherjee M."/>
            <person name="Okumura C.Y."/>
            <person name="Schneider R."/>
            <person name="Smith A.J."/>
            <person name="Vanacova S."/>
            <person name="Villalvazo M."/>
            <person name="Haas B.J."/>
            <person name="Pertea M."/>
            <person name="Feldblyum T.V."/>
            <person name="Utterback T.R."/>
            <person name="Shu C.L."/>
            <person name="Osoegawa K."/>
            <person name="de Jong P.J."/>
            <person name="Hrdy I."/>
            <person name="Horvathova L."/>
            <person name="Zubacova Z."/>
            <person name="Dolezal P."/>
            <person name="Malik S.B."/>
            <person name="Logsdon J.M. Jr."/>
            <person name="Henze K."/>
            <person name="Gupta A."/>
            <person name="Wang C.C."/>
            <person name="Dunne R.L."/>
            <person name="Upcroft J.A."/>
            <person name="Upcroft P."/>
            <person name="White O."/>
            <person name="Salzberg S.L."/>
            <person name="Tang P."/>
            <person name="Chiu C.-H."/>
            <person name="Lee Y.-S."/>
            <person name="Embley T.M."/>
            <person name="Coombs G.H."/>
            <person name="Mottram J.C."/>
            <person name="Tachezy J."/>
            <person name="Fraser-Liggett C.M."/>
            <person name="Johnson P.J."/>
        </authorList>
    </citation>
    <scope>NUCLEOTIDE SEQUENCE [LARGE SCALE GENOMIC DNA]</scope>
    <source>
        <strain evidence="18">G3</strain>
    </source>
</reference>
<evidence type="ECO:0000256" key="4">
    <source>
        <dbReference type="ARBA" id="ARBA00022679"/>
    </source>
</evidence>
<keyword evidence="4" id="KW-0808">Transferase</keyword>
<dbReference type="VEuPathDB" id="TrichDB:TVAG_003330"/>
<dbReference type="InterPro" id="IPR055163">
    <property type="entry name" value="ALK/LTK-like_GRD"/>
</dbReference>
<reference evidence="18" key="1">
    <citation type="submission" date="2006-10" db="EMBL/GenBank/DDBJ databases">
        <authorList>
            <person name="Amadeo P."/>
            <person name="Zhao Q."/>
            <person name="Wortman J."/>
            <person name="Fraser-Liggett C."/>
            <person name="Carlton J."/>
        </authorList>
    </citation>
    <scope>NUCLEOTIDE SEQUENCE</scope>
    <source>
        <strain evidence="18">G3</strain>
    </source>
</reference>
<evidence type="ECO:0000256" key="11">
    <source>
        <dbReference type="ARBA" id="ARBA00023136"/>
    </source>
</evidence>
<dbReference type="Proteomes" id="UP000001542">
    <property type="component" value="Unassembled WGS sequence"/>
</dbReference>
<sequence length="239" mass="24988">MIKGGYGGGGNAFNYYYDSLDNGCGSGGGQTAVKFLANDLWHRVIVAGAGGGSDNAYTDPNGEDDGSGGSGGGFTAQSYWKDGIVDTTRSATSTFGFTFGSGESARKEGSLHPSGQKIVTYETDRSGAGSGWFGGFAGHNGNSGSGGGSSWILSADAIFPTGNISAQGSFFNETESNPYYFKLSDGYVFSDVKTYPGIWVGNGRLVITILDSLDCQSCLFVSRLQLTYELLFILILKSK</sequence>
<feature type="domain" description="ALK/LTK-like glycine-rich" evidence="17">
    <location>
        <begin position="1"/>
        <end position="210"/>
    </location>
</feature>
<evidence type="ECO:0000259" key="17">
    <source>
        <dbReference type="Pfam" id="PF12810"/>
    </source>
</evidence>
<keyword evidence="5" id="KW-0812">Transmembrane</keyword>
<evidence type="ECO:0000256" key="15">
    <source>
        <dbReference type="ARBA" id="ARBA00023180"/>
    </source>
</evidence>